<name>A0A9P5ZEG8_9AGAR</name>
<gene>
    <name evidence="1" type="ORF">BDN70DRAFT_678981</name>
</gene>
<comment type="caution">
    <text evidence="1">The sequence shown here is derived from an EMBL/GenBank/DDBJ whole genome shotgun (WGS) entry which is preliminary data.</text>
</comment>
<proteinExistence type="predicted"/>
<dbReference type="InterPro" id="IPR017359">
    <property type="entry name" value="Phi-like"/>
</dbReference>
<sequence>MCACVAVHLPILALGHSLPSSNPFLTKNKMTSSAVPSSIFISLARMHHISNPSKFRRLKRFAAQSCVSGFVKTGKPGILVFDGPQSSIKEFLEHARGLRYLDFHHVDTKPLNGGPTTTRLADGRVGLEEVKDTSELLRKLDGVGEREWFRRQIGMQKGD</sequence>
<reference evidence="1" key="1">
    <citation type="submission" date="2020-11" db="EMBL/GenBank/DDBJ databases">
        <authorList>
            <consortium name="DOE Joint Genome Institute"/>
            <person name="Ahrendt S."/>
            <person name="Riley R."/>
            <person name="Andreopoulos W."/>
            <person name="Labutti K."/>
            <person name="Pangilinan J."/>
            <person name="Ruiz-Duenas F.J."/>
            <person name="Barrasa J.M."/>
            <person name="Sanchez-Garcia M."/>
            <person name="Camarero S."/>
            <person name="Miyauchi S."/>
            <person name="Serrano A."/>
            <person name="Linde D."/>
            <person name="Babiker R."/>
            <person name="Drula E."/>
            <person name="Ayuso-Fernandez I."/>
            <person name="Pacheco R."/>
            <person name="Padilla G."/>
            <person name="Ferreira P."/>
            <person name="Barriuso J."/>
            <person name="Kellner H."/>
            <person name="Castanera R."/>
            <person name="Alfaro M."/>
            <person name="Ramirez L."/>
            <person name="Pisabarro A.G."/>
            <person name="Kuo A."/>
            <person name="Tritt A."/>
            <person name="Lipzen A."/>
            <person name="He G."/>
            <person name="Yan M."/>
            <person name="Ng V."/>
            <person name="Cullen D."/>
            <person name="Martin F."/>
            <person name="Rosso M.-N."/>
            <person name="Henrissat B."/>
            <person name="Hibbett D."/>
            <person name="Martinez A.T."/>
            <person name="Grigoriev I.V."/>
        </authorList>
    </citation>
    <scope>NUCLEOTIDE SEQUENCE</scope>
    <source>
        <strain evidence="1">CIRM-BRFM 674</strain>
    </source>
</reference>
<keyword evidence="2" id="KW-1185">Reference proteome</keyword>
<dbReference type="AlphaFoldDB" id="A0A9P5ZEG8"/>
<evidence type="ECO:0000313" key="1">
    <source>
        <dbReference type="EMBL" id="KAF9485190.1"/>
    </source>
</evidence>
<evidence type="ECO:0000313" key="2">
    <source>
        <dbReference type="Proteomes" id="UP000807469"/>
    </source>
</evidence>
<dbReference type="Proteomes" id="UP000807469">
    <property type="component" value="Unassembled WGS sequence"/>
</dbReference>
<dbReference type="OrthoDB" id="432412at2759"/>
<organism evidence="1 2">
    <name type="scientific">Pholiota conissans</name>
    <dbReference type="NCBI Taxonomy" id="109636"/>
    <lineage>
        <taxon>Eukaryota</taxon>
        <taxon>Fungi</taxon>
        <taxon>Dikarya</taxon>
        <taxon>Basidiomycota</taxon>
        <taxon>Agaricomycotina</taxon>
        <taxon>Agaricomycetes</taxon>
        <taxon>Agaricomycetidae</taxon>
        <taxon>Agaricales</taxon>
        <taxon>Agaricineae</taxon>
        <taxon>Strophariaceae</taxon>
        <taxon>Pholiota</taxon>
    </lineage>
</organism>
<protein>
    <submittedName>
        <fullName evidence="1">Uncharacterized protein</fullName>
    </submittedName>
</protein>
<accession>A0A9P5ZEG8</accession>
<dbReference type="EMBL" id="MU155137">
    <property type="protein sequence ID" value="KAF9485190.1"/>
    <property type="molecule type" value="Genomic_DNA"/>
</dbReference>
<dbReference type="PANTHER" id="PTHR15955">
    <property type="entry name" value="RWD DOMAIN CONTAINING PROTEIN 2"/>
    <property type="match status" value="1"/>
</dbReference>
<dbReference type="PANTHER" id="PTHR15955:SF8">
    <property type="entry name" value="RWD DOMAIN-CONTAINING PROTEIN 2B-RELATED"/>
    <property type="match status" value="1"/>
</dbReference>